<keyword evidence="2" id="KW-0808">Transferase</keyword>
<dbReference type="InterPro" id="IPR015424">
    <property type="entry name" value="PyrdxlP-dep_Trfase"/>
</dbReference>
<evidence type="ECO:0000313" key="2">
    <source>
        <dbReference type="EMBL" id="MCU4751210.1"/>
    </source>
</evidence>
<reference evidence="2 3" key="1">
    <citation type="submission" date="2022-09" db="EMBL/GenBank/DDBJ databases">
        <title>Enrichment on poylsaccharides allowed isolation of novel metabolic and taxonomic groups of Haloarchaea.</title>
        <authorList>
            <person name="Sorokin D.Y."/>
            <person name="Elcheninov A.G."/>
            <person name="Khizhniak T.V."/>
            <person name="Kolganova T.V."/>
            <person name="Kublanov I.V."/>
        </authorList>
    </citation>
    <scope>NUCLEOTIDE SEQUENCE [LARGE SCALE GENOMIC DNA]</scope>
    <source>
        <strain evidence="2 3">AArc-curdl1</strain>
    </source>
</reference>
<dbReference type="SUPFAM" id="SSF53383">
    <property type="entry name" value="PLP-dependent transferases"/>
    <property type="match status" value="1"/>
</dbReference>
<dbReference type="InterPro" id="IPR015421">
    <property type="entry name" value="PyrdxlP-dep_Trfase_major"/>
</dbReference>
<keyword evidence="2" id="KW-0032">Aminotransferase</keyword>
<dbReference type="PANTHER" id="PTHR30244:SF34">
    <property type="entry name" value="DTDP-4-AMINO-4,6-DIDEOXYGALACTOSE TRANSAMINASE"/>
    <property type="match status" value="1"/>
</dbReference>
<accession>A0AAP3E5N2</accession>
<keyword evidence="3" id="KW-1185">Reference proteome</keyword>
<protein>
    <submittedName>
        <fullName evidence="2">Aminotransferase class V-fold PLP-dependent enzyme</fullName>
    </submittedName>
</protein>
<dbReference type="PIRSF" id="PIRSF000390">
    <property type="entry name" value="PLP_StrS"/>
    <property type="match status" value="1"/>
</dbReference>
<name>A0AAP3E5N2_9EURY</name>
<sequence length="435" mass="47595">MSDELAIIGGPKAVTLEDDYVFSWPIITEEDEKAALEVLRAGTMSDTGITKLFEEEFADWQGSAYTLGFSSGTASLLGAMYGVGVGVGDEVIAPSVTYWAAVLPCLSLGATPVFADIQPDSLCIDPESFEEHISEHTKAVVVVHNYGHPADMDEIAEIAHAHDIAVIEDVSHAHGGLYKGRKLGTIGDVGAMSLMSRKSFPVGEGGILATDDREIYERAVAFGHYTRHGEDLERDELAQFGGLPFGGQKHRMHQISAAVGRVQLKHYDDRMAEIQEAMGYFWELLDDVSGISIHHPEHEDSTMGGWYSPKGLYDAEKLDGLSVERFAEAVTAEGSTCLPGCNYALHTHPLLQNADVYGHGKPTRIANAHRDVRESEGDLPVAEGIQEHCFTIPWFKRYEPEVIEQHADAYRKVVEHRHELLDTGGEPAAATRVND</sequence>
<dbReference type="GO" id="GO:0008483">
    <property type="term" value="F:transaminase activity"/>
    <property type="evidence" value="ECO:0007669"/>
    <property type="project" value="UniProtKB-KW"/>
</dbReference>
<organism evidence="2 3">
    <name type="scientific">Natronosalvus hydrolyticus</name>
    <dbReference type="NCBI Taxonomy" id="2979988"/>
    <lineage>
        <taxon>Archaea</taxon>
        <taxon>Methanobacteriati</taxon>
        <taxon>Methanobacteriota</taxon>
        <taxon>Stenosarchaea group</taxon>
        <taxon>Halobacteria</taxon>
        <taxon>Halobacteriales</taxon>
        <taxon>Natrialbaceae</taxon>
        <taxon>Natronosalvus</taxon>
    </lineage>
</organism>
<dbReference type="RefSeq" id="WP_342806749.1">
    <property type="nucleotide sequence ID" value="NZ_JAOPJZ010000002.1"/>
</dbReference>
<keyword evidence="1" id="KW-0663">Pyridoxal phosphate</keyword>
<comment type="similarity">
    <text evidence="1">Belongs to the DegT/DnrJ/EryC1 family.</text>
</comment>
<dbReference type="InterPro" id="IPR000653">
    <property type="entry name" value="DegT/StrS_aminotransferase"/>
</dbReference>
<dbReference type="InterPro" id="IPR015422">
    <property type="entry name" value="PyrdxlP-dep_Trfase_small"/>
</dbReference>
<dbReference type="Pfam" id="PF01041">
    <property type="entry name" value="DegT_DnrJ_EryC1"/>
    <property type="match status" value="1"/>
</dbReference>
<comment type="caution">
    <text evidence="2">The sequence shown here is derived from an EMBL/GenBank/DDBJ whole genome shotgun (WGS) entry which is preliminary data.</text>
</comment>
<evidence type="ECO:0000256" key="1">
    <source>
        <dbReference type="RuleBase" id="RU004508"/>
    </source>
</evidence>
<dbReference type="GO" id="GO:0030170">
    <property type="term" value="F:pyridoxal phosphate binding"/>
    <property type="evidence" value="ECO:0007669"/>
    <property type="project" value="TreeGrafter"/>
</dbReference>
<dbReference type="Gene3D" id="3.90.1150.10">
    <property type="entry name" value="Aspartate Aminotransferase, domain 1"/>
    <property type="match status" value="1"/>
</dbReference>
<gene>
    <name evidence="2" type="ORF">OB919_04310</name>
</gene>
<dbReference type="Proteomes" id="UP001321047">
    <property type="component" value="Unassembled WGS sequence"/>
</dbReference>
<proteinExistence type="inferred from homology"/>
<dbReference type="EMBL" id="JAOPJZ010000002">
    <property type="protein sequence ID" value="MCU4751210.1"/>
    <property type="molecule type" value="Genomic_DNA"/>
</dbReference>
<dbReference type="AlphaFoldDB" id="A0AAP3E5N2"/>
<dbReference type="Gene3D" id="3.40.640.10">
    <property type="entry name" value="Type I PLP-dependent aspartate aminotransferase-like (Major domain)"/>
    <property type="match status" value="1"/>
</dbReference>
<dbReference type="PANTHER" id="PTHR30244">
    <property type="entry name" value="TRANSAMINASE"/>
    <property type="match status" value="1"/>
</dbReference>
<evidence type="ECO:0000313" key="3">
    <source>
        <dbReference type="Proteomes" id="UP001321047"/>
    </source>
</evidence>
<dbReference type="GO" id="GO:0000271">
    <property type="term" value="P:polysaccharide biosynthetic process"/>
    <property type="evidence" value="ECO:0007669"/>
    <property type="project" value="TreeGrafter"/>
</dbReference>